<comment type="caution">
    <text evidence="1">The sequence shown here is derived from an EMBL/GenBank/DDBJ whole genome shotgun (WGS) entry which is preliminary data.</text>
</comment>
<sequence>MYGERLRSTMYGNSLENIQLENGCKNYSENIQLKNEENTISTEMFDILEFHRFIEVIKRIKYFMANASTLFGFQKYFYANSVKGKFESYNVSSLRNGEQGRIDHESLGSEMAKFNQKSIGSLEPNAIQ</sequence>
<dbReference type="AlphaFoldDB" id="A0A397J8X9"/>
<organism evidence="1 2">
    <name type="scientific">Diversispora epigaea</name>
    <dbReference type="NCBI Taxonomy" id="1348612"/>
    <lineage>
        <taxon>Eukaryota</taxon>
        <taxon>Fungi</taxon>
        <taxon>Fungi incertae sedis</taxon>
        <taxon>Mucoromycota</taxon>
        <taxon>Glomeromycotina</taxon>
        <taxon>Glomeromycetes</taxon>
        <taxon>Diversisporales</taxon>
        <taxon>Diversisporaceae</taxon>
        <taxon>Diversispora</taxon>
    </lineage>
</organism>
<reference evidence="1 2" key="1">
    <citation type="submission" date="2018-08" db="EMBL/GenBank/DDBJ databases">
        <title>Genome and evolution of the arbuscular mycorrhizal fungus Diversispora epigaea (formerly Glomus versiforme) and its bacterial endosymbionts.</title>
        <authorList>
            <person name="Sun X."/>
            <person name="Fei Z."/>
            <person name="Harrison M."/>
        </authorList>
    </citation>
    <scope>NUCLEOTIDE SEQUENCE [LARGE SCALE GENOMIC DNA]</scope>
    <source>
        <strain evidence="1 2">IT104</strain>
    </source>
</reference>
<dbReference type="EMBL" id="PQFF01000082">
    <property type="protein sequence ID" value="RHZ83967.1"/>
    <property type="molecule type" value="Genomic_DNA"/>
</dbReference>
<evidence type="ECO:0000313" key="2">
    <source>
        <dbReference type="Proteomes" id="UP000266861"/>
    </source>
</evidence>
<evidence type="ECO:0000313" key="1">
    <source>
        <dbReference type="EMBL" id="RHZ83967.1"/>
    </source>
</evidence>
<protein>
    <submittedName>
        <fullName evidence="1">Uncharacterized protein</fullName>
    </submittedName>
</protein>
<name>A0A397J8X9_9GLOM</name>
<proteinExistence type="predicted"/>
<keyword evidence="2" id="KW-1185">Reference proteome</keyword>
<dbReference type="Proteomes" id="UP000266861">
    <property type="component" value="Unassembled WGS sequence"/>
</dbReference>
<accession>A0A397J8X9</accession>
<gene>
    <name evidence="1" type="ORF">Glove_86g160</name>
</gene>